<evidence type="ECO:0000313" key="2">
    <source>
        <dbReference type="Proteomes" id="UP001162891"/>
    </source>
</evidence>
<dbReference type="Proteomes" id="UP001162891">
    <property type="component" value="Chromosome"/>
</dbReference>
<organism evidence="1 2">
    <name type="scientific">Anaeromyxobacter oryzae</name>
    <dbReference type="NCBI Taxonomy" id="2918170"/>
    <lineage>
        <taxon>Bacteria</taxon>
        <taxon>Pseudomonadati</taxon>
        <taxon>Myxococcota</taxon>
        <taxon>Myxococcia</taxon>
        <taxon>Myxococcales</taxon>
        <taxon>Cystobacterineae</taxon>
        <taxon>Anaeromyxobacteraceae</taxon>
        <taxon>Anaeromyxobacter</taxon>
    </lineage>
</organism>
<gene>
    <name evidence="1" type="ORF">AMOR_12300</name>
</gene>
<evidence type="ECO:0000313" key="1">
    <source>
        <dbReference type="EMBL" id="BDG02234.1"/>
    </source>
</evidence>
<dbReference type="EMBL" id="AP025591">
    <property type="protein sequence ID" value="BDG02234.1"/>
    <property type="molecule type" value="Genomic_DNA"/>
</dbReference>
<protein>
    <submittedName>
        <fullName evidence="1">Uncharacterized protein</fullName>
    </submittedName>
</protein>
<keyword evidence="2" id="KW-1185">Reference proteome</keyword>
<proteinExistence type="predicted"/>
<dbReference type="RefSeq" id="WP_248359682.1">
    <property type="nucleotide sequence ID" value="NZ_AP025591.1"/>
</dbReference>
<accession>A0ABM7WRY4</accession>
<reference evidence="2" key="1">
    <citation type="journal article" date="2022" name="Int. J. Syst. Evol. Microbiol.">
        <title>Anaeromyxobacter oryzae sp. nov., Anaeromyxobacter diazotrophicus sp. nov. and Anaeromyxobacter paludicola sp. nov., isolated from paddy soils.</title>
        <authorList>
            <person name="Itoh H."/>
            <person name="Xu Z."/>
            <person name="Mise K."/>
            <person name="Masuda Y."/>
            <person name="Ushijima N."/>
            <person name="Hayakawa C."/>
            <person name="Shiratori Y."/>
            <person name="Senoo K."/>
        </authorList>
    </citation>
    <scope>NUCLEOTIDE SEQUENCE [LARGE SCALE GENOMIC DNA]</scope>
    <source>
        <strain evidence="2">Red232</strain>
    </source>
</reference>
<sequence length="63" mass="6098">MTPNPTLRSPAPASTARTVASAVLAALLVLAGTALLADEVAAAGRRTGVTWTSALEVGVAPGG</sequence>
<name>A0ABM7WRY4_9BACT</name>